<dbReference type="GO" id="GO:0003700">
    <property type="term" value="F:DNA-binding transcription factor activity"/>
    <property type="evidence" value="ECO:0007669"/>
    <property type="project" value="InterPro"/>
</dbReference>
<evidence type="ECO:0000256" key="2">
    <source>
        <dbReference type="ARBA" id="ARBA00023015"/>
    </source>
</evidence>
<dbReference type="PANTHER" id="PTHR30346">
    <property type="entry name" value="TRANSCRIPTIONAL DUAL REGULATOR HCAR-RELATED"/>
    <property type="match status" value="1"/>
</dbReference>
<dbReference type="InterPro" id="IPR005119">
    <property type="entry name" value="LysR_subst-bd"/>
</dbReference>
<evidence type="ECO:0000256" key="3">
    <source>
        <dbReference type="ARBA" id="ARBA00023125"/>
    </source>
</evidence>
<dbReference type="Pfam" id="PF03466">
    <property type="entry name" value="LysR_substrate"/>
    <property type="match status" value="1"/>
</dbReference>
<keyword evidence="4" id="KW-0804">Transcription</keyword>
<dbReference type="SUPFAM" id="SSF53850">
    <property type="entry name" value="Periplasmic binding protein-like II"/>
    <property type="match status" value="1"/>
</dbReference>
<dbReference type="GO" id="GO:0003677">
    <property type="term" value="F:DNA binding"/>
    <property type="evidence" value="ECO:0007669"/>
    <property type="project" value="UniProtKB-KW"/>
</dbReference>
<feature type="domain" description="HTH lysR-type" evidence="5">
    <location>
        <begin position="1"/>
        <end position="58"/>
    </location>
</feature>
<comment type="caution">
    <text evidence="6">The sequence shown here is derived from an EMBL/GenBank/DDBJ whole genome shotgun (WGS) entry which is preliminary data.</text>
</comment>
<comment type="similarity">
    <text evidence="1">Belongs to the LysR transcriptional regulatory family.</text>
</comment>
<dbReference type="PROSITE" id="PS50931">
    <property type="entry name" value="HTH_LYSR"/>
    <property type="match status" value="1"/>
</dbReference>
<sequence length="301" mass="33957">MDFRLLEYFLAVCEELHFTKAAAKLGISQPTLSQQIRLLEERIGTPLFRRIGKRNYLTEAGQTLKEHALNIFHELEQAQTEINELKGMARGKLTIGCSGNHLLTETLISFHRKIPGISISVLELATEETKKGLLDNKLDLGVVFLPLDDDQLVSMELYTEELCLAVSGTHPLAGKKSVMMKELAEEPLVLFPEKFLVRRMIDVYSKEAGLRMEPIMELSTMDSILQLVRLNVGGTILPRTYLNLMQHADVQIIPIVNPVPQKKVGIVYRKQKFMNASVAAFIRELIHTYNPSKSVDEEANS</sequence>
<dbReference type="SUPFAM" id="SSF46785">
    <property type="entry name" value="Winged helix' DNA-binding domain"/>
    <property type="match status" value="1"/>
</dbReference>
<dbReference type="FunFam" id="1.10.10.10:FF:000001">
    <property type="entry name" value="LysR family transcriptional regulator"/>
    <property type="match status" value="1"/>
</dbReference>
<dbReference type="InterPro" id="IPR000847">
    <property type="entry name" value="LysR_HTH_N"/>
</dbReference>
<dbReference type="Gene3D" id="1.10.10.10">
    <property type="entry name" value="Winged helix-like DNA-binding domain superfamily/Winged helix DNA-binding domain"/>
    <property type="match status" value="1"/>
</dbReference>
<name>A0A919YH43_9BACL</name>
<dbReference type="CDD" id="cd05466">
    <property type="entry name" value="PBP2_LTTR_substrate"/>
    <property type="match status" value="1"/>
</dbReference>
<gene>
    <name evidence="6" type="ORF">J34TS1_39830</name>
</gene>
<dbReference type="PANTHER" id="PTHR30346:SF31">
    <property type="entry name" value="LYSR SUBSTRATE-BINDING"/>
    <property type="match status" value="1"/>
</dbReference>
<dbReference type="Pfam" id="PF00126">
    <property type="entry name" value="HTH_1"/>
    <property type="match status" value="1"/>
</dbReference>
<dbReference type="RefSeq" id="WP_212979763.1">
    <property type="nucleotide sequence ID" value="NZ_AP025343.1"/>
</dbReference>
<dbReference type="InterPro" id="IPR036390">
    <property type="entry name" value="WH_DNA-bd_sf"/>
</dbReference>
<dbReference type="GO" id="GO:0032993">
    <property type="term" value="C:protein-DNA complex"/>
    <property type="evidence" value="ECO:0007669"/>
    <property type="project" value="TreeGrafter"/>
</dbReference>
<evidence type="ECO:0000313" key="7">
    <source>
        <dbReference type="Proteomes" id="UP000682811"/>
    </source>
</evidence>
<dbReference type="AlphaFoldDB" id="A0A919YH43"/>
<reference evidence="6 7" key="1">
    <citation type="submission" date="2021-03" db="EMBL/GenBank/DDBJ databases">
        <title>Antimicrobial resistance genes in bacteria isolated from Japanese honey, and their potential for conferring macrolide and lincosamide resistance in the American foulbrood pathogen Paenibacillus larvae.</title>
        <authorList>
            <person name="Okamoto M."/>
            <person name="Kumagai M."/>
            <person name="Kanamori H."/>
            <person name="Takamatsu D."/>
        </authorList>
    </citation>
    <scope>NUCLEOTIDE SEQUENCE [LARGE SCALE GENOMIC DNA]</scope>
    <source>
        <strain evidence="6 7">J34TS1</strain>
    </source>
</reference>
<dbReference type="InterPro" id="IPR036388">
    <property type="entry name" value="WH-like_DNA-bd_sf"/>
</dbReference>
<proteinExistence type="inferred from homology"/>
<dbReference type="EMBL" id="BORT01000020">
    <property type="protein sequence ID" value="GIO49218.1"/>
    <property type="molecule type" value="Genomic_DNA"/>
</dbReference>
<dbReference type="Proteomes" id="UP000682811">
    <property type="component" value="Unassembled WGS sequence"/>
</dbReference>
<protein>
    <submittedName>
        <fullName evidence="6">LysR family transcriptional regulator</fullName>
    </submittedName>
</protein>
<evidence type="ECO:0000259" key="5">
    <source>
        <dbReference type="PROSITE" id="PS50931"/>
    </source>
</evidence>
<evidence type="ECO:0000256" key="4">
    <source>
        <dbReference type="ARBA" id="ARBA00023163"/>
    </source>
</evidence>
<organism evidence="6 7">
    <name type="scientific">Paenibacillus azoreducens</name>
    <dbReference type="NCBI Taxonomy" id="116718"/>
    <lineage>
        <taxon>Bacteria</taxon>
        <taxon>Bacillati</taxon>
        <taxon>Bacillota</taxon>
        <taxon>Bacilli</taxon>
        <taxon>Bacillales</taxon>
        <taxon>Paenibacillaceae</taxon>
        <taxon>Paenibacillus</taxon>
    </lineage>
</organism>
<accession>A0A919YH43</accession>
<evidence type="ECO:0000313" key="6">
    <source>
        <dbReference type="EMBL" id="GIO49218.1"/>
    </source>
</evidence>
<dbReference type="Gene3D" id="3.40.190.290">
    <property type="match status" value="1"/>
</dbReference>
<keyword evidence="2" id="KW-0805">Transcription regulation</keyword>
<keyword evidence="7" id="KW-1185">Reference proteome</keyword>
<dbReference type="PRINTS" id="PR00039">
    <property type="entry name" value="HTHLYSR"/>
</dbReference>
<evidence type="ECO:0000256" key="1">
    <source>
        <dbReference type="ARBA" id="ARBA00009437"/>
    </source>
</evidence>
<keyword evidence="3" id="KW-0238">DNA-binding</keyword>